<feature type="transmembrane region" description="Helical" evidence="6">
    <location>
        <begin position="212"/>
        <end position="233"/>
    </location>
</feature>
<organism evidence="7 8">
    <name type="scientific">Paracoccus stylophorae</name>
    <dbReference type="NCBI Taxonomy" id="659350"/>
    <lineage>
        <taxon>Bacteria</taxon>
        <taxon>Pseudomonadati</taxon>
        <taxon>Pseudomonadota</taxon>
        <taxon>Alphaproteobacteria</taxon>
        <taxon>Rhodobacterales</taxon>
        <taxon>Paracoccaceae</taxon>
        <taxon>Paracoccus</taxon>
    </lineage>
</organism>
<feature type="transmembrane region" description="Helical" evidence="6">
    <location>
        <begin position="42"/>
        <end position="63"/>
    </location>
</feature>
<dbReference type="PANTHER" id="PTHR21716:SF64">
    <property type="entry name" value="AI-2 TRANSPORT PROTEIN TQSA"/>
    <property type="match status" value="1"/>
</dbReference>
<feature type="transmembrane region" description="Helical" evidence="6">
    <location>
        <begin position="239"/>
        <end position="260"/>
    </location>
</feature>
<dbReference type="EMBL" id="CP067134">
    <property type="protein sequence ID" value="WCR10732.1"/>
    <property type="molecule type" value="Genomic_DNA"/>
</dbReference>
<evidence type="ECO:0000313" key="7">
    <source>
        <dbReference type="EMBL" id="WCR10732.1"/>
    </source>
</evidence>
<evidence type="ECO:0000256" key="1">
    <source>
        <dbReference type="ARBA" id="ARBA00004141"/>
    </source>
</evidence>
<feature type="transmembrane region" description="Helical" evidence="6">
    <location>
        <begin position="75"/>
        <end position="97"/>
    </location>
</feature>
<protein>
    <submittedName>
        <fullName evidence="7">AI-2E family transporter</fullName>
    </submittedName>
</protein>
<feature type="transmembrane region" description="Helical" evidence="6">
    <location>
        <begin position="311"/>
        <end position="344"/>
    </location>
</feature>
<comment type="similarity">
    <text evidence="2">Belongs to the autoinducer-2 exporter (AI-2E) (TC 2.A.86) family.</text>
</comment>
<evidence type="ECO:0000256" key="2">
    <source>
        <dbReference type="ARBA" id="ARBA00009773"/>
    </source>
</evidence>
<dbReference type="RefSeq" id="WP_272858809.1">
    <property type="nucleotide sequence ID" value="NZ_CP067134.1"/>
</dbReference>
<feature type="transmembrane region" description="Helical" evidence="6">
    <location>
        <begin position="17"/>
        <end position="36"/>
    </location>
</feature>
<proteinExistence type="inferred from homology"/>
<keyword evidence="5 6" id="KW-0472">Membrane</keyword>
<feature type="transmembrane region" description="Helical" evidence="6">
    <location>
        <begin position="272"/>
        <end position="291"/>
    </location>
</feature>
<evidence type="ECO:0000256" key="4">
    <source>
        <dbReference type="ARBA" id="ARBA00022989"/>
    </source>
</evidence>
<evidence type="ECO:0000313" key="8">
    <source>
        <dbReference type="Proteomes" id="UP001218412"/>
    </source>
</evidence>
<dbReference type="Proteomes" id="UP001218412">
    <property type="component" value="Chromosome"/>
</dbReference>
<dbReference type="Pfam" id="PF01594">
    <property type="entry name" value="AI-2E_transport"/>
    <property type="match status" value="1"/>
</dbReference>
<reference evidence="7 8" key="1">
    <citation type="submission" date="2021-01" db="EMBL/GenBank/DDBJ databases">
        <title>Biogeographic distribution of Paracoccus.</title>
        <authorList>
            <person name="Hollensteiner J."/>
            <person name="Leineberger J."/>
            <person name="Brinkhoff T."/>
            <person name="Daniel R."/>
        </authorList>
    </citation>
    <scope>NUCLEOTIDE SEQUENCE [LARGE SCALE GENOMIC DNA]</scope>
    <source>
        <strain evidence="7 8">LMG25392</strain>
    </source>
</reference>
<name>A0ABY7SXR1_9RHOB</name>
<keyword evidence="8" id="KW-1185">Reference proteome</keyword>
<keyword evidence="4 6" id="KW-1133">Transmembrane helix</keyword>
<sequence length="366" mass="39274">MQPGPPIRHTFSPGPGAAIRTIAATVVLAAVTGWLLVIGKDFLLPIVIAVISVYVLTAASAWLGRQPVIGRLPEIARRSFVLLGFVGVITVFGSVVVSTAQELQTRLPLYIGNLRRMVEETAASFGASLPEDWAARTMAALPPVSLQDLLSLLLSSLGSLAGTIFMVVIYAMFLMSERAGFAHKIDAAFPDDRAALTHDTVRRINRSIGDYLAIKTLINIVLAVMCLAILLVFGVDFALFWAIVIGLLNYIPYVGSYLGVAFPVMLTLAQTGSVGVTLLVTALLILVQTWVGNVLEPRVVGRKVNMSPFVVLVTLTFWTLLWGIPGAILSVPLTSMIAIVLAAFPQTRPIAVLLAEDVSAFEERQA</sequence>
<comment type="subcellular location">
    <subcellularLocation>
        <location evidence="1">Membrane</location>
        <topology evidence="1">Multi-pass membrane protein</topology>
    </subcellularLocation>
</comment>
<dbReference type="PANTHER" id="PTHR21716">
    <property type="entry name" value="TRANSMEMBRANE PROTEIN"/>
    <property type="match status" value="1"/>
</dbReference>
<evidence type="ECO:0000256" key="6">
    <source>
        <dbReference type="SAM" id="Phobius"/>
    </source>
</evidence>
<gene>
    <name evidence="7" type="ORF">JHW45_17140</name>
</gene>
<keyword evidence="3 6" id="KW-0812">Transmembrane</keyword>
<dbReference type="InterPro" id="IPR002549">
    <property type="entry name" value="AI-2E-like"/>
</dbReference>
<accession>A0ABY7SXR1</accession>
<feature type="transmembrane region" description="Helical" evidence="6">
    <location>
        <begin position="149"/>
        <end position="174"/>
    </location>
</feature>
<evidence type="ECO:0000256" key="3">
    <source>
        <dbReference type="ARBA" id="ARBA00022692"/>
    </source>
</evidence>
<evidence type="ECO:0000256" key="5">
    <source>
        <dbReference type="ARBA" id="ARBA00023136"/>
    </source>
</evidence>